<evidence type="ECO:0000313" key="18">
    <source>
        <dbReference type="Proteomes" id="UP000675554"/>
    </source>
</evidence>
<dbReference type="PANTHER" id="PTHR44936:SF9">
    <property type="entry name" value="SENSOR PROTEIN CREC"/>
    <property type="match status" value="1"/>
</dbReference>
<sequence length="936" mass="98361">MLAGPPPPAVPARRRARVRNRLLVSVALCAVAVLAAGAPAVLSASDDVHDSQALVDLAGLNQQSIALSHSLADERDDMVEYIAAGRTSEGGAGVSEAQRARVDRQISEVRASSLAPSELKQQLRALPKTRQQAIAGRGSARDAYDDYTGTIQALHAVSQSVARGLPGRAENATADSLPDLARAVEQASAVRGLLRGALAGTGSQRALASEAQRANVREQAALADFDQTAGTSARDTFDQTVTGTDVTLAERYLTKLTDRPYIDISDRAMNRERIETTLSARIDRMRGVQASFAAHEVKRLEKLRDDDVTALELRIALVGVCLLVAVGISVQAARSMARPLSVLRRGSQRLAGDPAGEEPVEFTGKDDEFADVVRALNELRATAAALQERATEAEADNAYLMGTKDDLTGERDQLRREYEKLKERLDAMSGAAHGTFVNLALRTLGLVERQLGVIEGLEEKETDPDRLGTLFKLDHLATRMRRHSENLLLLAGAEHTGSHHSSPVPLLDVLRAAISEIERYERVELGTLPPHAQLSGFAADDLSHLLAELLDNATSFSAPESEVRLSGWLLENGEIMLSVEDGGIGVAEERLAELNLRLVDPGTQEPPAPDESAEPGGLGMGLYVVARLAARHGLRVQLRRHKQGGVTAVVVVPRALLPDRPAPSAAPSGATRTTTGTATSLPGSVAEANSNALPRRRPAHRRTGEADDASPAAPSAPGAPSAPEEPEAQGATGAPETAGPDAAAAHAHTADADVDADVDADTGVDADADATAPADPLIEAAERSIQRAQAAVARLGEVNEEGVPSAREHTRALGDAAPATTGATAPGTADPAPAEAEAESVGTARPEGEENDAQGPKLTGKGLPKRTPRNVAAQPGPARARKGGANAEELRRRLGGFQQGSQHGRRDAEAEADAEQYVKDQSGAQIDGGTAEEARK</sequence>
<keyword evidence="11" id="KW-0902">Two-component regulatory system</keyword>
<evidence type="ECO:0000256" key="7">
    <source>
        <dbReference type="ARBA" id="ARBA00022741"/>
    </source>
</evidence>
<dbReference type="Pfam" id="PF08376">
    <property type="entry name" value="NIT"/>
    <property type="match status" value="1"/>
</dbReference>
<evidence type="ECO:0000256" key="14">
    <source>
        <dbReference type="SAM" id="SignalP"/>
    </source>
</evidence>
<dbReference type="SMART" id="SM00387">
    <property type="entry name" value="HATPase_c"/>
    <property type="match status" value="1"/>
</dbReference>
<organism evidence="17 18">
    <name type="scientific">Streptomyces daliensis</name>
    <dbReference type="NCBI Taxonomy" id="299421"/>
    <lineage>
        <taxon>Bacteria</taxon>
        <taxon>Bacillati</taxon>
        <taxon>Actinomycetota</taxon>
        <taxon>Actinomycetes</taxon>
        <taxon>Kitasatosporales</taxon>
        <taxon>Streptomycetaceae</taxon>
        <taxon>Streptomyces</taxon>
    </lineage>
</organism>
<feature type="domain" description="Histidine kinase" evidence="15">
    <location>
        <begin position="542"/>
        <end position="656"/>
    </location>
</feature>
<gene>
    <name evidence="17" type="ORF">KDA82_19250</name>
</gene>
<dbReference type="SMART" id="SM00304">
    <property type="entry name" value="HAMP"/>
    <property type="match status" value="1"/>
</dbReference>
<evidence type="ECO:0000256" key="3">
    <source>
        <dbReference type="ARBA" id="ARBA00012438"/>
    </source>
</evidence>
<evidence type="ECO:0000256" key="5">
    <source>
        <dbReference type="ARBA" id="ARBA00022679"/>
    </source>
</evidence>
<dbReference type="PROSITE" id="PS50109">
    <property type="entry name" value="HIS_KIN"/>
    <property type="match status" value="1"/>
</dbReference>
<reference evidence="17" key="1">
    <citation type="submission" date="2021-04" db="EMBL/GenBank/DDBJ databases">
        <title>Sequencing of actinobacteria type strains.</title>
        <authorList>
            <person name="Nguyen G.-S."/>
            <person name="Wentzel A."/>
        </authorList>
    </citation>
    <scope>NUCLEOTIDE SEQUENCE</scope>
    <source>
        <strain evidence="17">DSM 42095</strain>
    </source>
</reference>
<keyword evidence="9" id="KW-0067">ATP-binding</keyword>
<dbReference type="Gene3D" id="3.30.565.10">
    <property type="entry name" value="Histidine kinase-like ATPase, C-terminal domain"/>
    <property type="match status" value="1"/>
</dbReference>
<dbReference type="EC" id="2.7.13.3" evidence="3"/>
<feature type="region of interest" description="Disordered" evidence="13">
    <location>
        <begin position="658"/>
        <end position="750"/>
    </location>
</feature>
<evidence type="ECO:0000313" key="17">
    <source>
        <dbReference type="EMBL" id="MBR7675121.1"/>
    </source>
</evidence>
<keyword evidence="8 17" id="KW-0418">Kinase</keyword>
<dbReference type="InterPro" id="IPR005467">
    <property type="entry name" value="His_kinase_dom"/>
</dbReference>
<evidence type="ECO:0000256" key="10">
    <source>
        <dbReference type="ARBA" id="ARBA00022989"/>
    </source>
</evidence>
<keyword evidence="14" id="KW-0732">Signal</keyword>
<evidence type="ECO:0000256" key="11">
    <source>
        <dbReference type="ARBA" id="ARBA00023012"/>
    </source>
</evidence>
<dbReference type="AlphaFoldDB" id="A0A8T4IS08"/>
<dbReference type="InterPro" id="IPR050980">
    <property type="entry name" value="2C_sensor_his_kinase"/>
</dbReference>
<dbReference type="EMBL" id="JAGSMN010000432">
    <property type="protein sequence ID" value="MBR7675121.1"/>
    <property type="molecule type" value="Genomic_DNA"/>
</dbReference>
<keyword evidence="6" id="KW-0812">Transmembrane</keyword>
<dbReference type="GO" id="GO:0016020">
    <property type="term" value="C:membrane"/>
    <property type="evidence" value="ECO:0007669"/>
    <property type="project" value="UniProtKB-SubCell"/>
</dbReference>
<evidence type="ECO:0000259" key="15">
    <source>
        <dbReference type="PROSITE" id="PS50109"/>
    </source>
</evidence>
<feature type="domain" description="HAMP" evidence="16">
    <location>
        <begin position="334"/>
        <end position="388"/>
    </location>
</feature>
<proteinExistence type="predicted"/>
<keyword evidence="10" id="KW-1133">Transmembrane helix</keyword>
<protein>
    <recommendedName>
        <fullName evidence="3">histidine kinase</fullName>
        <ecNumber evidence="3">2.7.13.3</ecNumber>
    </recommendedName>
</protein>
<dbReference type="PROSITE" id="PS50885">
    <property type="entry name" value="HAMP"/>
    <property type="match status" value="1"/>
</dbReference>
<keyword evidence="10" id="KW-0472">Membrane</keyword>
<dbReference type="Pfam" id="PF02518">
    <property type="entry name" value="HATPase_c"/>
    <property type="match status" value="1"/>
</dbReference>
<dbReference type="InterPro" id="IPR036890">
    <property type="entry name" value="HATPase_C_sf"/>
</dbReference>
<feature type="signal peptide" evidence="14">
    <location>
        <begin position="1"/>
        <end position="35"/>
    </location>
</feature>
<feature type="coiled-coil region" evidence="12">
    <location>
        <begin position="369"/>
        <end position="431"/>
    </location>
</feature>
<evidence type="ECO:0000256" key="9">
    <source>
        <dbReference type="ARBA" id="ARBA00022840"/>
    </source>
</evidence>
<accession>A0A8T4IS08</accession>
<dbReference type="GO" id="GO:0004673">
    <property type="term" value="F:protein histidine kinase activity"/>
    <property type="evidence" value="ECO:0007669"/>
    <property type="project" value="UniProtKB-EC"/>
</dbReference>
<dbReference type="PANTHER" id="PTHR44936">
    <property type="entry name" value="SENSOR PROTEIN CREC"/>
    <property type="match status" value="1"/>
</dbReference>
<evidence type="ECO:0000256" key="4">
    <source>
        <dbReference type="ARBA" id="ARBA00022553"/>
    </source>
</evidence>
<keyword evidence="5" id="KW-0808">Transferase</keyword>
<keyword evidence="18" id="KW-1185">Reference proteome</keyword>
<name>A0A8T4IS08_9ACTN</name>
<keyword evidence="7" id="KW-0547">Nucleotide-binding</keyword>
<dbReference type="InterPro" id="IPR003660">
    <property type="entry name" value="HAMP_dom"/>
</dbReference>
<feature type="chain" id="PRO_5039497404" description="histidine kinase" evidence="14">
    <location>
        <begin position="36"/>
        <end position="936"/>
    </location>
</feature>
<feature type="compositionally biased region" description="Low complexity" evidence="13">
    <location>
        <begin position="658"/>
        <end position="683"/>
    </location>
</feature>
<dbReference type="Proteomes" id="UP000675554">
    <property type="component" value="Unassembled WGS sequence"/>
</dbReference>
<evidence type="ECO:0000256" key="8">
    <source>
        <dbReference type="ARBA" id="ARBA00022777"/>
    </source>
</evidence>
<dbReference type="InterPro" id="IPR003594">
    <property type="entry name" value="HATPase_dom"/>
</dbReference>
<dbReference type="GO" id="GO:0005524">
    <property type="term" value="F:ATP binding"/>
    <property type="evidence" value="ECO:0007669"/>
    <property type="project" value="UniProtKB-KW"/>
</dbReference>
<dbReference type="SUPFAM" id="SSF55874">
    <property type="entry name" value="ATPase domain of HSP90 chaperone/DNA topoisomerase II/histidine kinase"/>
    <property type="match status" value="1"/>
</dbReference>
<feature type="region of interest" description="Disordered" evidence="13">
    <location>
        <begin position="799"/>
        <end position="936"/>
    </location>
</feature>
<dbReference type="InterPro" id="IPR013587">
    <property type="entry name" value="Nitrate/nitrite_sensing"/>
</dbReference>
<feature type="compositionally biased region" description="Low complexity" evidence="13">
    <location>
        <begin position="709"/>
        <end position="722"/>
    </location>
</feature>
<keyword evidence="12" id="KW-0175">Coiled coil</keyword>
<comment type="catalytic activity">
    <reaction evidence="1">
        <text>ATP + protein L-histidine = ADP + protein N-phospho-L-histidine.</text>
        <dbReference type="EC" id="2.7.13.3"/>
    </reaction>
</comment>
<feature type="compositionally biased region" description="Low complexity" evidence="13">
    <location>
        <begin position="814"/>
        <end position="835"/>
    </location>
</feature>
<evidence type="ECO:0000256" key="13">
    <source>
        <dbReference type="SAM" id="MobiDB-lite"/>
    </source>
</evidence>
<comment type="caution">
    <text evidence="17">The sequence shown here is derived from an EMBL/GenBank/DDBJ whole genome shotgun (WGS) entry which is preliminary data.</text>
</comment>
<keyword evidence="4" id="KW-0597">Phosphoprotein</keyword>
<dbReference type="Gene3D" id="6.10.340.10">
    <property type="match status" value="1"/>
</dbReference>
<evidence type="ECO:0000256" key="1">
    <source>
        <dbReference type="ARBA" id="ARBA00000085"/>
    </source>
</evidence>
<evidence type="ECO:0000256" key="12">
    <source>
        <dbReference type="SAM" id="Coils"/>
    </source>
</evidence>
<evidence type="ECO:0000259" key="16">
    <source>
        <dbReference type="PROSITE" id="PS50885"/>
    </source>
</evidence>
<dbReference type="GO" id="GO:0000160">
    <property type="term" value="P:phosphorelay signal transduction system"/>
    <property type="evidence" value="ECO:0007669"/>
    <property type="project" value="UniProtKB-KW"/>
</dbReference>
<evidence type="ECO:0000256" key="6">
    <source>
        <dbReference type="ARBA" id="ARBA00022692"/>
    </source>
</evidence>
<feature type="compositionally biased region" description="Low complexity" evidence="13">
    <location>
        <begin position="731"/>
        <end position="747"/>
    </location>
</feature>
<comment type="subcellular location">
    <subcellularLocation>
        <location evidence="2">Membrane</location>
    </subcellularLocation>
</comment>
<evidence type="ECO:0000256" key="2">
    <source>
        <dbReference type="ARBA" id="ARBA00004370"/>
    </source>
</evidence>